<organism evidence="1 4">
    <name type="scientific">Hymenolepis diminuta</name>
    <name type="common">Rat tapeworm</name>
    <dbReference type="NCBI Taxonomy" id="6216"/>
    <lineage>
        <taxon>Eukaryota</taxon>
        <taxon>Metazoa</taxon>
        <taxon>Spiralia</taxon>
        <taxon>Lophotrochozoa</taxon>
        <taxon>Platyhelminthes</taxon>
        <taxon>Cestoda</taxon>
        <taxon>Eucestoda</taxon>
        <taxon>Cyclophyllidea</taxon>
        <taxon>Hymenolepididae</taxon>
        <taxon>Hymenolepis</taxon>
    </lineage>
</organism>
<dbReference type="AlphaFoldDB" id="A0A564Y293"/>
<evidence type="ECO:0000313" key="4">
    <source>
        <dbReference type="Proteomes" id="UP000321570"/>
    </source>
</evidence>
<sequence>MGEIPDVVLSMYRTTPHQVSKDRNSAETLLLHAPRKLLQPAQRSKCMITDRMVHGQKVSSVRQSSVKYEVDADDQTWVYHRNHPRPRCAANSSKLEIGSLDIIMDVFRFPPLRSNITPEINPAINRTLVPNVPGNTIKDSRWIQHPKYSIQERLK</sequence>
<proteinExistence type="predicted"/>
<dbReference type="Proteomes" id="UP000321570">
    <property type="component" value="Unassembled WGS sequence"/>
</dbReference>
<evidence type="ECO:0000313" key="1">
    <source>
        <dbReference type="EMBL" id="VUZ41445.1"/>
    </source>
</evidence>
<gene>
    <name evidence="1" type="ORF">WMSIL1_LOCUS2249</name>
    <name evidence="2" type="ORF">WMSIL1_LOCUS3437</name>
    <name evidence="3" type="ORF">WMSIL1_LOCUS5607</name>
</gene>
<evidence type="ECO:0000313" key="2">
    <source>
        <dbReference type="EMBL" id="VUZ43035.1"/>
    </source>
</evidence>
<dbReference type="EMBL" id="CABIJS010000182">
    <property type="protein sequence ID" value="VUZ45658.1"/>
    <property type="molecule type" value="Genomic_DNA"/>
</dbReference>
<accession>A0A564Y293</accession>
<dbReference type="EMBL" id="CABIJS010000055">
    <property type="protein sequence ID" value="VUZ41445.1"/>
    <property type="molecule type" value="Genomic_DNA"/>
</dbReference>
<reference evidence="1 4" key="1">
    <citation type="submission" date="2019-07" db="EMBL/GenBank/DDBJ databases">
        <authorList>
            <person name="Jastrzebski P J."/>
            <person name="Paukszto L."/>
            <person name="Jastrzebski P J."/>
        </authorList>
    </citation>
    <scope>NUCLEOTIDE SEQUENCE [LARGE SCALE GENOMIC DNA]</scope>
    <source>
        <strain evidence="1 4">WMS-il1</strain>
    </source>
</reference>
<protein>
    <submittedName>
        <fullName evidence="1">Uncharacterized protein</fullName>
    </submittedName>
</protein>
<evidence type="ECO:0000313" key="3">
    <source>
        <dbReference type="EMBL" id="VUZ45658.1"/>
    </source>
</evidence>
<keyword evidence="4" id="KW-1185">Reference proteome</keyword>
<name>A0A564Y293_HYMDI</name>
<dbReference type="EMBL" id="CABIJS010000110">
    <property type="protein sequence ID" value="VUZ43035.1"/>
    <property type="molecule type" value="Genomic_DNA"/>
</dbReference>